<evidence type="ECO:0000256" key="1">
    <source>
        <dbReference type="SAM" id="MobiDB-lite"/>
    </source>
</evidence>
<name>A0A8J7IM47_9NOST</name>
<feature type="region of interest" description="Disordered" evidence="1">
    <location>
        <begin position="20"/>
        <end position="53"/>
    </location>
</feature>
<dbReference type="AlphaFoldDB" id="A0A8J7IM47"/>
<evidence type="ECO:0000313" key="2">
    <source>
        <dbReference type="EMBL" id="MBH8578255.1"/>
    </source>
</evidence>
<proteinExistence type="predicted"/>
<protein>
    <submittedName>
        <fullName evidence="2">Uncharacterized protein</fullName>
    </submittedName>
</protein>
<dbReference type="RefSeq" id="WP_214436926.1">
    <property type="nucleotide sequence ID" value="NZ_CAWPUQ010000257.1"/>
</dbReference>
<sequence length="53" mass="5902">MFPLLADSIFVTDAQEPNLLQHERGGMRRKANGERNIAKETLGDRSGGNGRLY</sequence>
<feature type="compositionally biased region" description="Basic and acidic residues" evidence="1">
    <location>
        <begin position="21"/>
        <end position="43"/>
    </location>
</feature>
<evidence type="ECO:0000313" key="3">
    <source>
        <dbReference type="Proteomes" id="UP000662314"/>
    </source>
</evidence>
<comment type="caution">
    <text evidence="2">The sequence shown here is derived from an EMBL/GenBank/DDBJ whole genome shotgun (WGS) entry which is preliminary data.</text>
</comment>
<keyword evidence="3" id="KW-1185">Reference proteome</keyword>
<gene>
    <name evidence="2" type="ORF">I8752_36000</name>
</gene>
<organism evidence="2 3">
    <name type="scientific">Dendronalium phyllosphericum CENA369</name>
    <dbReference type="NCBI Taxonomy" id="1725256"/>
    <lineage>
        <taxon>Bacteria</taxon>
        <taxon>Bacillati</taxon>
        <taxon>Cyanobacteriota</taxon>
        <taxon>Cyanophyceae</taxon>
        <taxon>Nostocales</taxon>
        <taxon>Nostocaceae</taxon>
        <taxon>Dendronalium</taxon>
        <taxon>Dendronalium phyllosphericum</taxon>
    </lineage>
</organism>
<dbReference type="Proteomes" id="UP000662314">
    <property type="component" value="Unassembled WGS sequence"/>
</dbReference>
<dbReference type="EMBL" id="JAECZA010000317">
    <property type="protein sequence ID" value="MBH8578255.1"/>
    <property type="molecule type" value="Genomic_DNA"/>
</dbReference>
<accession>A0A8J7IM47</accession>
<reference evidence="2 3" key="1">
    <citation type="journal article" date="2021" name="Int. J. Syst. Evol. Microbiol.">
        <title>Amazonocrinis nigriterrae gen. nov., sp. nov., Atlanticothrix silvestris gen. nov., sp. nov. and Dendronalium phyllosphericum gen. nov., sp. nov., nostocacean cyanobacteria from Brazilian environments.</title>
        <authorList>
            <person name="Alvarenga D.O."/>
            <person name="Andreote A.P.D."/>
            <person name="Branco L.H.Z."/>
            <person name="Delbaje E."/>
            <person name="Cruz R.B."/>
            <person name="Varani A.M."/>
            <person name="Fiore M.F."/>
        </authorList>
    </citation>
    <scope>NUCLEOTIDE SEQUENCE [LARGE SCALE GENOMIC DNA]</scope>
    <source>
        <strain evidence="2 3">CENA369</strain>
    </source>
</reference>